<proteinExistence type="predicted"/>
<dbReference type="PANTHER" id="PTHR30093:SF2">
    <property type="entry name" value="TYPE II SECRETION SYSTEM PROTEIN H"/>
    <property type="match status" value="1"/>
</dbReference>
<dbReference type="InterPro" id="IPR045584">
    <property type="entry name" value="Pilin-like"/>
</dbReference>
<gene>
    <name evidence="3" type="ORF">QTN89_14235</name>
</gene>
<evidence type="ECO:0000313" key="4">
    <source>
        <dbReference type="Proteomes" id="UP001239462"/>
    </source>
</evidence>
<dbReference type="SUPFAM" id="SSF54523">
    <property type="entry name" value="Pili subunits"/>
    <property type="match status" value="1"/>
</dbReference>
<keyword evidence="1" id="KW-0732">Signal</keyword>
<keyword evidence="4" id="KW-1185">Reference proteome</keyword>
<evidence type="ECO:0000313" key="3">
    <source>
        <dbReference type="EMBL" id="MDM4016600.1"/>
    </source>
</evidence>
<dbReference type="Pfam" id="PF07596">
    <property type="entry name" value="SBP_bac_10"/>
    <property type="match status" value="2"/>
</dbReference>
<evidence type="ECO:0000256" key="1">
    <source>
        <dbReference type="SAM" id="SignalP"/>
    </source>
</evidence>
<feature type="signal peptide" evidence="1">
    <location>
        <begin position="1"/>
        <end position="26"/>
    </location>
</feature>
<evidence type="ECO:0000259" key="2">
    <source>
        <dbReference type="Pfam" id="PF07596"/>
    </source>
</evidence>
<dbReference type="InterPro" id="IPR011453">
    <property type="entry name" value="DUF1559"/>
</dbReference>
<organism evidence="3 4">
    <name type="scientific">Roseiconus lacunae</name>
    <dbReference type="NCBI Taxonomy" id="2605694"/>
    <lineage>
        <taxon>Bacteria</taxon>
        <taxon>Pseudomonadati</taxon>
        <taxon>Planctomycetota</taxon>
        <taxon>Planctomycetia</taxon>
        <taxon>Pirellulales</taxon>
        <taxon>Pirellulaceae</taxon>
        <taxon>Roseiconus</taxon>
    </lineage>
</organism>
<dbReference type="PANTHER" id="PTHR30093">
    <property type="entry name" value="GENERAL SECRETION PATHWAY PROTEIN G"/>
    <property type="match status" value="1"/>
</dbReference>
<accession>A0ABT7PJF1</accession>
<feature type="domain" description="DUF1559" evidence="2">
    <location>
        <begin position="336"/>
        <end position="420"/>
    </location>
</feature>
<comment type="caution">
    <text evidence="3">The sequence shown here is derived from an EMBL/GenBank/DDBJ whole genome shotgun (WGS) entry which is preliminary data.</text>
</comment>
<dbReference type="RefSeq" id="WP_289164251.1">
    <property type="nucleotide sequence ID" value="NZ_JASZZN010000009.1"/>
</dbReference>
<dbReference type="EMBL" id="JASZZN010000009">
    <property type="protein sequence ID" value="MDM4016600.1"/>
    <property type="molecule type" value="Genomic_DNA"/>
</dbReference>
<feature type="domain" description="DUF1559" evidence="2">
    <location>
        <begin position="440"/>
        <end position="482"/>
    </location>
</feature>
<name>A0ABT7PJF1_9BACT</name>
<feature type="chain" id="PRO_5047373946" evidence="1">
    <location>
        <begin position="27"/>
        <end position="541"/>
    </location>
</feature>
<protein>
    <submittedName>
        <fullName evidence="3">DUF1559 domain-containing protein</fullName>
    </submittedName>
</protein>
<dbReference type="Proteomes" id="UP001239462">
    <property type="component" value="Unassembled WGS sequence"/>
</dbReference>
<sequence length="541" mass="58093">MRFFKLWAGVCAGIATVIGGASVAFAQTSASKLSASYIPADAIAVAFASPADLLAREDLAMLPIEVLQAAALKEVGVDPMKVASIKLVSGMPSPAGPVGGAVIEMTEPFDLENLNAQIRSEFEAVTIDGKSMYRSFNKRPEAIAYQPNPQTVLIGVGGYLSSMLDAAEGSSGQLATLTGRMSKRPGVTVVTVFGQIRSMLTPMLKQQQGMLPPQLHGLTDLFEQTDALLINVDYSLVGGKIAITLVGRDEASAQSVAQTLNQSVDFAKTMIISQMENNLQADDPVQQATLQYVKRVGEKVSEGLRPNVNGKLVQISDDGSLASIGVMTGLLLPAVQSARSAARRMNSSNNLKQIGLAFHNYHSAYRKLPYNTIKDDAGKDLLSWRVAILPFIEEQALYQQFNLKEPWDSPQNMAAAKQMPEIFKHPGMVLPPGQTIYQVPVGPGLMFEEGTERQFRDVLDGLSNTVMVVEASPDAAVPWTKPADLNIDPSMPLADVGGRGGPGVFQVLLGDGAVRTITRTIDENMFRSLLTRANGEVINEF</sequence>
<reference evidence="3 4" key="1">
    <citation type="submission" date="2023-06" db="EMBL/GenBank/DDBJ databases">
        <title>Roseiconus lacunae JC819 isolated from Gulf of Mannar region, Tamil Nadu.</title>
        <authorList>
            <person name="Pk S."/>
            <person name="Ch S."/>
            <person name="Ch V.R."/>
        </authorList>
    </citation>
    <scope>NUCLEOTIDE SEQUENCE [LARGE SCALE GENOMIC DNA]</scope>
    <source>
        <strain evidence="3 4">JC819</strain>
    </source>
</reference>